<evidence type="ECO:0000259" key="13">
    <source>
        <dbReference type="Pfam" id="PF04987"/>
    </source>
</evidence>
<keyword evidence="7 12" id="KW-0812">Transmembrane</keyword>
<dbReference type="InterPro" id="IPR037671">
    <property type="entry name" value="PIGN_N"/>
</dbReference>
<feature type="domain" description="GPI ethanolamine phosphate transferase 1 C-terminal" evidence="13">
    <location>
        <begin position="432"/>
        <end position="884"/>
    </location>
</feature>
<feature type="transmembrane region" description="Helical" evidence="12">
    <location>
        <begin position="572"/>
        <end position="588"/>
    </location>
</feature>
<dbReference type="CTD" id="23556"/>
<feature type="transmembrane region" description="Helical" evidence="12">
    <location>
        <begin position="652"/>
        <end position="671"/>
    </location>
</feature>
<dbReference type="InterPro" id="IPR017850">
    <property type="entry name" value="Alkaline_phosphatase_core_sf"/>
</dbReference>
<dbReference type="GO" id="GO:0006506">
    <property type="term" value="P:GPI anchor biosynthetic process"/>
    <property type="evidence" value="ECO:0007669"/>
    <property type="project" value="UniProtKB-UniPathway"/>
</dbReference>
<feature type="transmembrane region" description="Helical" evidence="12">
    <location>
        <begin position="508"/>
        <end position="525"/>
    </location>
</feature>
<dbReference type="GeneID" id="105905218"/>
<dbReference type="OrthoDB" id="2748310at2759"/>
<evidence type="ECO:0000256" key="9">
    <source>
        <dbReference type="ARBA" id="ARBA00022989"/>
    </source>
</evidence>
<comment type="pathway">
    <text evidence="2 12">Glycolipid biosynthesis; glycosylphosphatidylinositol-anchor biosynthesis.</text>
</comment>
<reference evidence="15" key="1">
    <citation type="submission" date="2025-08" db="UniProtKB">
        <authorList>
            <consortium name="RefSeq"/>
        </authorList>
    </citation>
    <scope>IDENTIFICATION</scope>
</reference>
<feature type="transmembrane region" description="Helical" evidence="12">
    <location>
        <begin position="619"/>
        <end position="640"/>
    </location>
</feature>
<dbReference type="FunFam" id="3.40.720.10:FF:000091">
    <property type="entry name" value="Phosphatidylinositol glycan anchor biosynthesis, class N"/>
    <property type="match status" value="1"/>
</dbReference>
<feature type="transmembrane region" description="Helical" evidence="12">
    <location>
        <begin position="683"/>
        <end position="702"/>
    </location>
</feature>
<dbReference type="Proteomes" id="UP000515152">
    <property type="component" value="Chromosome 17"/>
</dbReference>
<dbReference type="CDD" id="cd16020">
    <property type="entry name" value="GPI_EPT_1"/>
    <property type="match status" value="1"/>
</dbReference>
<dbReference type="InterPro" id="IPR007070">
    <property type="entry name" value="GPI_EtnP_transferase_1"/>
</dbReference>
<organism evidence="14 15">
    <name type="scientific">Clupea harengus</name>
    <name type="common">Atlantic herring</name>
    <dbReference type="NCBI Taxonomy" id="7950"/>
    <lineage>
        <taxon>Eukaryota</taxon>
        <taxon>Metazoa</taxon>
        <taxon>Chordata</taxon>
        <taxon>Craniata</taxon>
        <taxon>Vertebrata</taxon>
        <taxon>Euteleostomi</taxon>
        <taxon>Actinopterygii</taxon>
        <taxon>Neopterygii</taxon>
        <taxon>Teleostei</taxon>
        <taxon>Clupei</taxon>
        <taxon>Clupeiformes</taxon>
        <taxon>Clupeoidei</taxon>
        <taxon>Clupeidae</taxon>
        <taxon>Clupea</taxon>
    </lineage>
</organism>
<evidence type="ECO:0000256" key="7">
    <source>
        <dbReference type="ARBA" id="ARBA00022692"/>
    </source>
</evidence>
<feature type="transmembrane region" description="Helical" evidence="12">
    <location>
        <begin position="787"/>
        <end position="805"/>
    </location>
</feature>
<comment type="function">
    <text evidence="12">Ethanolamine phosphate transferase involved in glycosylphosphatidylinositol-anchor biosynthesis. Transfers ethanolamine phosphate to the first alpha-1,4-linked mannose of the glycosylphosphatidylinositol precursor of GPI-anchor.</text>
</comment>
<dbReference type="FunFam" id="3.40.720.10:FF:000088">
    <property type="entry name" value="Phosphatidylinositol glycan anchor biosynthesis, class N"/>
    <property type="match status" value="1"/>
</dbReference>
<dbReference type="PANTHER" id="PTHR12250:SF0">
    <property type="entry name" value="GPI ETHANOLAMINE PHOSPHATE TRANSFERASE 1"/>
    <property type="match status" value="1"/>
</dbReference>
<feature type="transmembrane region" description="Helical" evidence="12">
    <location>
        <begin position="6"/>
        <end position="26"/>
    </location>
</feature>
<accession>A0A6P3W599</accession>
<evidence type="ECO:0000256" key="6">
    <source>
        <dbReference type="ARBA" id="ARBA00022679"/>
    </source>
</evidence>
<dbReference type="Pfam" id="PF04987">
    <property type="entry name" value="PigN"/>
    <property type="match status" value="1"/>
</dbReference>
<evidence type="ECO:0000256" key="12">
    <source>
        <dbReference type="RuleBase" id="RU367138"/>
    </source>
</evidence>
<feature type="transmembrane region" description="Helical" evidence="12">
    <location>
        <begin position="892"/>
        <end position="916"/>
    </location>
</feature>
<evidence type="ECO:0000256" key="3">
    <source>
        <dbReference type="ARBA" id="ARBA00008400"/>
    </source>
</evidence>
<evidence type="ECO:0000256" key="2">
    <source>
        <dbReference type="ARBA" id="ARBA00004687"/>
    </source>
</evidence>
<dbReference type="Gene3D" id="3.40.720.10">
    <property type="entry name" value="Alkaline Phosphatase, subunit A"/>
    <property type="match status" value="2"/>
</dbReference>
<keyword evidence="14" id="KW-1185">Reference proteome</keyword>
<comment type="similarity">
    <text evidence="3 12">Belongs to the PIGG/PIGN/PIGO family. PIGN subfamily.</text>
</comment>
<keyword evidence="10 12" id="KW-0472">Membrane</keyword>
<gene>
    <name evidence="15" type="primary">pign</name>
</gene>
<evidence type="ECO:0000256" key="11">
    <source>
        <dbReference type="ARBA" id="ARBA00023180"/>
    </source>
</evidence>
<dbReference type="SUPFAM" id="SSF53649">
    <property type="entry name" value="Alkaline phosphatase-like"/>
    <property type="match status" value="1"/>
</dbReference>
<keyword evidence="11" id="KW-0325">Glycoprotein</keyword>
<feature type="transmembrane region" description="Helical" evidence="12">
    <location>
        <begin position="485"/>
        <end position="502"/>
    </location>
</feature>
<comment type="subcellular location">
    <subcellularLocation>
        <location evidence="1 12">Endoplasmic reticulum membrane</location>
        <topology evidence="1 12">Multi-pass membrane protein</topology>
    </subcellularLocation>
</comment>
<evidence type="ECO:0000256" key="5">
    <source>
        <dbReference type="ARBA" id="ARBA00022502"/>
    </source>
</evidence>
<keyword evidence="9 12" id="KW-1133">Transmembrane helix</keyword>
<protein>
    <recommendedName>
        <fullName evidence="4 12">GPI ethanolamine phosphate transferase 1</fullName>
        <ecNumber evidence="12">2.-.-.-</ecNumber>
    </recommendedName>
</protein>
<dbReference type="KEGG" id="char:105905218"/>
<evidence type="ECO:0000256" key="10">
    <source>
        <dbReference type="ARBA" id="ARBA00023136"/>
    </source>
</evidence>
<evidence type="ECO:0000313" key="15">
    <source>
        <dbReference type="RefSeq" id="XP_012688673.2"/>
    </source>
</evidence>
<dbReference type="RefSeq" id="XP_012688673.2">
    <property type="nucleotide sequence ID" value="XM_012833219.3"/>
</dbReference>
<feature type="transmembrane region" description="Helical" evidence="12">
    <location>
        <begin position="546"/>
        <end position="566"/>
    </location>
</feature>
<dbReference type="PANTHER" id="PTHR12250">
    <property type="entry name" value="PHOSPHATIDYLINOSITOL GLYCAN, CLASS N"/>
    <property type="match status" value="1"/>
</dbReference>
<keyword evidence="5 12" id="KW-0337">GPI-anchor biosynthesis</keyword>
<dbReference type="InterPro" id="IPR002591">
    <property type="entry name" value="Phosphodiest/P_Trfase"/>
</dbReference>
<evidence type="ECO:0000256" key="4">
    <source>
        <dbReference type="ARBA" id="ARBA00020831"/>
    </source>
</evidence>
<keyword evidence="6 12" id="KW-0808">Transferase</keyword>
<evidence type="ECO:0000313" key="14">
    <source>
        <dbReference type="Proteomes" id="UP000515152"/>
    </source>
</evidence>
<dbReference type="AlphaFoldDB" id="A0A6P3W599"/>
<dbReference type="GO" id="GO:0005789">
    <property type="term" value="C:endoplasmic reticulum membrane"/>
    <property type="evidence" value="ECO:0007669"/>
    <property type="project" value="UniProtKB-SubCell"/>
</dbReference>
<feature type="transmembrane region" description="Helical" evidence="12">
    <location>
        <begin position="860"/>
        <end position="880"/>
    </location>
</feature>
<dbReference type="Pfam" id="PF01663">
    <property type="entry name" value="Phosphodiest"/>
    <property type="match status" value="1"/>
</dbReference>
<feature type="transmembrane region" description="Helical" evidence="12">
    <location>
        <begin position="443"/>
        <end position="465"/>
    </location>
</feature>
<proteinExistence type="inferred from homology"/>
<evidence type="ECO:0000256" key="8">
    <source>
        <dbReference type="ARBA" id="ARBA00022824"/>
    </source>
</evidence>
<feature type="transmembrane region" description="Helical" evidence="12">
    <location>
        <begin position="595"/>
        <end position="613"/>
    </location>
</feature>
<dbReference type="EC" id="2.-.-.-" evidence="12"/>
<dbReference type="UniPathway" id="UPA00196"/>
<dbReference type="GO" id="GO:0051377">
    <property type="term" value="F:mannose-ethanolamine phosphotransferase activity"/>
    <property type="evidence" value="ECO:0007669"/>
    <property type="project" value="UniProtKB-UniRule"/>
</dbReference>
<feature type="transmembrane region" description="Helical" evidence="12">
    <location>
        <begin position="825"/>
        <end position="848"/>
    </location>
</feature>
<keyword evidence="8 12" id="KW-0256">Endoplasmic reticulum</keyword>
<evidence type="ECO:0000256" key="1">
    <source>
        <dbReference type="ARBA" id="ARBA00004477"/>
    </source>
</evidence>
<name>A0A6P3W599_CLUHA</name>
<sequence length="931" mass="104822">MKVVTFFIVGLVVHVVFFISIFDIYFTSPLVHGMTPQHVPLPPPAKRLVLFVADGLRADSFYKPDVNGTIRAPFLRSIIEERGTWGISHTHVPTESRPGHVALIAGFYEDVSAVAKGWKENPVEFDSVFNESRHTWCWGSPDILPMFAKGASGDHVYTHTYPAQSEDFASKDASKLDTWVFDEVKAFFSSAKGNESLFSRLHEDRNVFFLHLLGIDTNGHAHRPMSTEYLENIMLVDAGVSEIVSLMEDFFGNDGQTSFLFTSDHGMTNWGSHGAGHPSETLTPLVAWGAGIQAAQRATEHPYQDQYQQEWKLDTLRRVDVNQADIAPLMSSLIGVPIPLNSVGVLPIKFLNNSPHFKAESLKANSLQILEQFKVKMTQKKETTLPFLFTPYPLLTGSKQQDFIRNAKSLIHTGQFDEAILLCVEMITQALEGLSYYHTYDRFFLGCSVVLGFAGWTSYVVLVILKTHASLRKPPGNRELMSDQGLGRVFMCMGLAITAFLLVQHSPWTYYIYCLLPVPVWYSVVKEIGTLLDLIHSAPSLPLCKCLGYFVLVTFGIELLVVSFFYRATLSVGFLVLGLWPLGSGLYVKAKTRSLTWFLSCLCLALFPLMPVVGREPNVHLVTCAAALTLFNTISYLVSARRLSPLPRKDRQLFVCQMVHVALCAYVLTSTHFSLRLKQGLPLFNQLVSWTTLVLSFFVPLLSSTRLFNRLMSILLSLVSTYLLLSTGYEALFPPVLSWLMFVWINIEQEAMSTGAFGKTELFRIDFSENIDITKIRQLKLDDIRRSYFFVFFIITAFFGTGNIASINSFDPASVYCFLTVFNPFVMGGLMMWKVLIPFVIVMCTFETIQVSTQLSSRSLFLIVLVISDLMALHFFFLVKDYGSWLDIGTSISHYVIVMSMTIFLMLLSIVTHILTSKRVSMGKKMKVHFK</sequence>
<dbReference type="InterPro" id="IPR017852">
    <property type="entry name" value="GPI_EtnP_transferase_1_C"/>
</dbReference>